<reference evidence="2" key="1">
    <citation type="journal article" date="2019" name="Int. J. Syst. Evol. Microbiol.">
        <title>The Global Catalogue of Microorganisms (GCM) 10K type strain sequencing project: providing services to taxonomists for standard genome sequencing and annotation.</title>
        <authorList>
            <consortium name="The Broad Institute Genomics Platform"/>
            <consortium name="The Broad Institute Genome Sequencing Center for Infectious Disease"/>
            <person name="Wu L."/>
            <person name="Ma J."/>
        </authorList>
    </citation>
    <scope>NUCLEOTIDE SEQUENCE [LARGE SCALE GENOMIC DNA]</scope>
    <source>
        <strain evidence="2">KCTC 23314</strain>
    </source>
</reference>
<comment type="caution">
    <text evidence="1">The sequence shown here is derived from an EMBL/GenBank/DDBJ whole genome shotgun (WGS) entry which is preliminary data.</text>
</comment>
<accession>A0ABQ3GC57</accession>
<dbReference type="Gene3D" id="3.90.226.10">
    <property type="entry name" value="2-enoyl-CoA Hydratase, Chain A, domain 1"/>
    <property type="match status" value="1"/>
</dbReference>
<keyword evidence="2" id="KW-1185">Reference proteome</keyword>
<evidence type="ECO:0008006" key="3">
    <source>
        <dbReference type="Google" id="ProtNLM"/>
    </source>
</evidence>
<dbReference type="RefSeq" id="WP_189690180.1">
    <property type="nucleotide sequence ID" value="NZ_BMYK01000028.1"/>
</dbReference>
<proteinExistence type="predicted"/>
<protein>
    <recommendedName>
        <fullName evidence="3">Peptidase S14</fullName>
    </recommendedName>
</protein>
<name>A0ABQ3GC57_9BURK</name>
<dbReference type="InterPro" id="IPR029045">
    <property type="entry name" value="ClpP/crotonase-like_dom_sf"/>
</dbReference>
<sequence length="198" mass="21265">MPADHAFAPSAPSCAPAILAQPPAVRLYGPIDQAMLAEFLRQRSEAPADGPVVVELSTSGGDADVGRRIAQEIRSWRQGGAALYFLGKSYVYSAGVTVMAAFARERRFLTRDCELLVHERRLSKTLQLDGALQVCLVQVQSMLAEIASGQRLERAGFAELVQGSALSLDDLQARVRDCDWYVPAAEAHGLGLVGGLVD</sequence>
<dbReference type="Proteomes" id="UP000626210">
    <property type="component" value="Unassembled WGS sequence"/>
</dbReference>
<evidence type="ECO:0000313" key="1">
    <source>
        <dbReference type="EMBL" id="GHC99338.1"/>
    </source>
</evidence>
<dbReference type="SUPFAM" id="SSF52096">
    <property type="entry name" value="ClpP/crotonase"/>
    <property type="match status" value="1"/>
</dbReference>
<gene>
    <name evidence="1" type="ORF">GCM10007320_55850</name>
</gene>
<organism evidence="1 2">
    <name type="scientific">Pseudorhodoferax aquiterrae</name>
    <dbReference type="NCBI Taxonomy" id="747304"/>
    <lineage>
        <taxon>Bacteria</taxon>
        <taxon>Pseudomonadati</taxon>
        <taxon>Pseudomonadota</taxon>
        <taxon>Betaproteobacteria</taxon>
        <taxon>Burkholderiales</taxon>
        <taxon>Comamonadaceae</taxon>
    </lineage>
</organism>
<dbReference type="EMBL" id="BMYK01000028">
    <property type="protein sequence ID" value="GHC99338.1"/>
    <property type="molecule type" value="Genomic_DNA"/>
</dbReference>
<evidence type="ECO:0000313" key="2">
    <source>
        <dbReference type="Proteomes" id="UP000626210"/>
    </source>
</evidence>